<feature type="coiled-coil region" evidence="2">
    <location>
        <begin position="47"/>
        <end position="121"/>
    </location>
</feature>
<dbReference type="AlphaFoldDB" id="A0A0B6X1Z9"/>
<dbReference type="EMBL" id="CBXV010000008">
    <property type="protein sequence ID" value="CDM66405.1"/>
    <property type="molecule type" value="Genomic_DNA"/>
</dbReference>
<reference evidence="4 5" key="1">
    <citation type="submission" date="2013-12" db="EMBL/GenBank/DDBJ databases">
        <authorList>
            <person name="Stott M."/>
        </authorList>
    </citation>
    <scope>NUCLEOTIDE SEQUENCE [LARGE SCALE GENOMIC DNA]</scope>
    <source>
        <strain evidence="4 5">K22</strain>
    </source>
</reference>
<dbReference type="STRING" id="454194.PYK22_02435"/>
<proteinExistence type="inferred from homology"/>
<name>A0A0B6X1Z9_9BACT</name>
<accession>A0A0B6X1Z9</accession>
<dbReference type="Proteomes" id="UP000031518">
    <property type="component" value="Unassembled WGS sequence"/>
</dbReference>
<protein>
    <submittedName>
        <fullName evidence="4">Phage shock protein A (PspA) family protein</fullName>
    </submittedName>
</protein>
<comment type="similarity">
    <text evidence="1">Belongs to the PspA/Vipp/IM30 family.</text>
</comment>
<reference evidence="4 5" key="2">
    <citation type="submission" date="2015-01" db="EMBL/GenBank/DDBJ databases">
        <title>Complete genome sequence of Pyrinomonas methylaliphatogenes type strain K22T.</title>
        <authorList>
            <person name="Lee K.C.Y."/>
            <person name="Power J.F."/>
            <person name="Dunfield P.F."/>
            <person name="Morgan X.C."/>
            <person name="Huttenhower C."/>
            <person name="Stott M.B."/>
        </authorList>
    </citation>
    <scope>NUCLEOTIDE SEQUENCE [LARGE SCALE GENOMIC DNA]</scope>
    <source>
        <strain evidence="4 5">K22</strain>
    </source>
</reference>
<dbReference type="RefSeq" id="WP_060635628.1">
    <property type="nucleotide sequence ID" value="NZ_CBXV010000008.1"/>
</dbReference>
<organism evidence="4 5">
    <name type="scientific">Pyrinomonas methylaliphatogenes</name>
    <dbReference type="NCBI Taxonomy" id="454194"/>
    <lineage>
        <taxon>Bacteria</taxon>
        <taxon>Pseudomonadati</taxon>
        <taxon>Acidobacteriota</taxon>
        <taxon>Blastocatellia</taxon>
        <taxon>Blastocatellales</taxon>
        <taxon>Pyrinomonadaceae</taxon>
        <taxon>Pyrinomonas</taxon>
    </lineage>
</organism>
<keyword evidence="5" id="KW-1185">Reference proteome</keyword>
<evidence type="ECO:0000313" key="5">
    <source>
        <dbReference type="Proteomes" id="UP000031518"/>
    </source>
</evidence>
<dbReference type="PANTHER" id="PTHR31088:SF6">
    <property type="entry name" value="PHAGE SHOCK PROTEIN A"/>
    <property type="match status" value="1"/>
</dbReference>
<keyword evidence="2" id="KW-0175">Coiled coil</keyword>
<evidence type="ECO:0000256" key="1">
    <source>
        <dbReference type="ARBA" id="ARBA00043985"/>
    </source>
</evidence>
<evidence type="ECO:0000313" key="4">
    <source>
        <dbReference type="EMBL" id="CDM66405.1"/>
    </source>
</evidence>
<sequence>MGVWKRLKRSIRALFGGLVEKVEDPELILQQTIRDMRDRVPELNSSVAQVIATEKLLERSKQRLEEQITDLDAKIKAAIKMGRDDIATAYIGQLQQAQLDLQRTTQQLEHARQASQQAIRARDNYILQMQRRTAEAMQLINQSKQAKLQEQLAQTMEAFQLGDDASTFNEMREKIDRRVAAAEAKMQLGASSVEAQMHEIEREAMDMQLQERLLEYKRQMGMLPGAQTAEKGALPAADAEGTNEDTQIAKR</sequence>
<gene>
    <name evidence="4" type="ORF">PYK22_02435</name>
</gene>
<dbReference type="OrthoDB" id="5498605at2"/>
<feature type="region of interest" description="Disordered" evidence="3">
    <location>
        <begin position="225"/>
        <end position="251"/>
    </location>
</feature>
<dbReference type="Pfam" id="PF04012">
    <property type="entry name" value="PspA_IM30"/>
    <property type="match status" value="1"/>
</dbReference>
<evidence type="ECO:0000256" key="3">
    <source>
        <dbReference type="SAM" id="MobiDB-lite"/>
    </source>
</evidence>
<dbReference type="PANTHER" id="PTHR31088">
    <property type="entry name" value="MEMBRANE-ASSOCIATED PROTEIN VIPP1, CHLOROPLASTIC"/>
    <property type="match status" value="1"/>
</dbReference>
<dbReference type="InterPro" id="IPR007157">
    <property type="entry name" value="PspA_VIPP1"/>
</dbReference>
<evidence type="ECO:0000256" key="2">
    <source>
        <dbReference type="SAM" id="Coils"/>
    </source>
</evidence>